<dbReference type="PANTHER" id="PTHR11706">
    <property type="entry name" value="SOLUTE CARRIER PROTEIN FAMILY 11 MEMBER"/>
    <property type="match status" value="1"/>
</dbReference>
<gene>
    <name evidence="7" type="ORF">GCM10009864_26400</name>
</gene>
<keyword evidence="4 6" id="KW-1133">Transmembrane helix</keyword>
<evidence type="ECO:0000256" key="2">
    <source>
        <dbReference type="ARBA" id="ARBA00022448"/>
    </source>
</evidence>
<evidence type="ECO:0000313" key="8">
    <source>
        <dbReference type="Proteomes" id="UP001500994"/>
    </source>
</evidence>
<feature type="transmembrane region" description="Helical" evidence="6">
    <location>
        <begin position="254"/>
        <end position="282"/>
    </location>
</feature>
<dbReference type="InterPro" id="IPR001046">
    <property type="entry name" value="NRAMP_fam"/>
</dbReference>
<evidence type="ECO:0000313" key="7">
    <source>
        <dbReference type="EMBL" id="GAA2658417.1"/>
    </source>
</evidence>
<organism evidence="7 8">
    <name type="scientific">Streptomyces lunalinharesii</name>
    <dbReference type="NCBI Taxonomy" id="333384"/>
    <lineage>
        <taxon>Bacteria</taxon>
        <taxon>Bacillati</taxon>
        <taxon>Actinomycetota</taxon>
        <taxon>Actinomycetes</taxon>
        <taxon>Kitasatosporales</taxon>
        <taxon>Streptomycetaceae</taxon>
        <taxon>Streptomyces</taxon>
    </lineage>
</organism>
<dbReference type="PANTHER" id="PTHR11706:SF33">
    <property type="entry name" value="NATURAL RESISTANCE-ASSOCIATED MACROPHAGE PROTEIN 2"/>
    <property type="match status" value="1"/>
</dbReference>
<feature type="transmembrane region" description="Helical" evidence="6">
    <location>
        <begin position="302"/>
        <end position="328"/>
    </location>
</feature>
<sequence length="533" mass="55072">MLDDARVTDVHGALGSIRAAADGPRRGTGTKVKTLLAVVGPGLIVMVGDNDAGAFATYGQAGQNHGTALLWTLLLLIPVLYVNQEMALRLGAVTGVGHARLILARFGRFWGAFSVVDLFALNALTVVTEFIGIALALRYLGLPEVPGVLAAACLVVAAACTGSFRRFERFAVFLCVGSLLAVPLYVMAHPPAAQIARGLLPSAPSGGSGLGDVLLLIIAIVGTTVAPWQLFFQQSYVADKRITPCLLRYEKADLWIGIAVAIVGAGAVMAFTAAAFAGTAGFGHFGDAAGIARGLEAHAGRAAGVLFAVALLDASVMGASTVSLSTAYALSDVLGVPHSLHRGVRGAKGFYACFALVVAVAAAVVLIPGSPLGLLTEGVQTLAGVLLPSATVFLLLLCNDRMVLGPWVNGRLTNAFTALTVGVLVVLSLILTATVLLPHLSPAWTAGIAAATGGFSGLSALGYAEVRRRRRGFTRAPLPIDRSQRQGWRMPPLAELPAPVVSTARKVGLTVLRTYLGFAVVLVIVRIVQLATG</sequence>
<accession>A0ABN3RQQ1</accession>
<feature type="transmembrane region" description="Helical" evidence="6">
    <location>
        <begin position="379"/>
        <end position="397"/>
    </location>
</feature>
<proteinExistence type="predicted"/>
<feature type="transmembrane region" description="Helical" evidence="6">
    <location>
        <begin position="418"/>
        <end position="437"/>
    </location>
</feature>
<comment type="subcellular location">
    <subcellularLocation>
        <location evidence="1">Membrane</location>
        <topology evidence="1">Multi-pass membrane protein</topology>
    </subcellularLocation>
</comment>
<protein>
    <submittedName>
        <fullName evidence="7">Divalent metal cation transporter</fullName>
    </submittedName>
</protein>
<dbReference type="Proteomes" id="UP001500994">
    <property type="component" value="Unassembled WGS sequence"/>
</dbReference>
<evidence type="ECO:0000256" key="1">
    <source>
        <dbReference type="ARBA" id="ARBA00004141"/>
    </source>
</evidence>
<name>A0ABN3RQQ1_9ACTN</name>
<feature type="transmembrane region" description="Helical" evidence="6">
    <location>
        <begin position="68"/>
        <end position="88"/>
    </location>
</feature>
<dbReference type="EMBL" id="BAAARK010000006">
    <property type="protein sequence ID" value="GAA2658417.1"/>
    <property type="molecule type" value="Genomic_DNA"/>
</dbReference>
<feature type="transmembrane region" description="Helical" evidence="6">
    <location>
        <begin position="145"/>
        <end position="164"/>
    </location>
</feature>
<evidence type="ECO:0000256" key="6">
    <source>
        <dbReference type="SAM" id="Phobius"/>
    </source>
</evidence>
<keyword evidence="2" id="KW-0813">Transport</keyword>
<feature type="transmembrane region" description="Helical" evidence="6">
    <location>
        <begin position="213"/>
        <end position="233"/>
    </location>
</feature>
<reference evidence="7 8" key="1">
    <citation type="journal article" date="2019" name="Int. J. Syst. Evol. Microbiol.">
        <title>The Global Catalogue of Microorganisms (GCM) 10K type strain sequencing project: providing services to taxonomists for standard genome sequencing and annotation.</title>
        <authorList>
            <consortium name="The Broad Institute Genomics Platform"/>
            <consortium name="The Broad Institute Genome Sequencing Center for Infectious Disease"/>
            <person name="Wu L."/>
            <person name="Ma J."/>
        </authorList>
    </citation>
    <scope>NUCLEOTIDE SEQUENCE [LARGE SCALE GENOMIC DNA]</scope>
    <source>
        <strain evidence="7 8">JCM 16374</strain>
    </source>
</reference>
<evidence type="ECO:0000256" key="4">
    <source>
        <dbReference type="ARBA" id="ARBA00022989"/>
    </source>
</evidence>
<keyword evidence="3 6" id="KW-0812">Transmembrane</keyword>
<feature type="transmembrane region" description="Helical" evidence="6">
    <location>
        <begin position="515"/>
        <end position="532"/>
    </location>
</feature>
<feature type="transmembrane region" description="Helical" evidence="6">
    <location>
        <begin position="171"/>
        <end position="193"/>
    </location>
</feature>
<comment type="caution">
    <text evidence="7">The sequence shown here is derived from an EMBL/GenBank/DDBJ whole genome shotgun (WGS) entry which is preliminary data.</text>
</comment>
<feature type="transmembrane region" description="Helical" evidence="6">
    <location>
        <begin position="109"/>
        <end position="139"/>
    </location>
</feature>
<feature type="transmembrane region" description="Helical" evidence="6">
    <location>
        <begin position="443"/>
        <end position="464"/>
    </location>
</feature>
<dbReference type="Pfam" id="PF01566">
    <property type="entry name" value="Nramp"/>
    <property type="match status" value="1"/>
</dbReference>
<evidence type="ECO:0000256" key="5">
    <source>
        <dbReference type="ARBA" id="ARBA00023136"/>
    </source>
</evidence>
<feature type="transmembrane region" description="Helical" evidence="6">
    <location>
        <begin position="349"/>
        <end position="367"/>
    </location>
</feature>
<keyword evidence="5 6" id="KW-0472">Membrane</keyword>
<keyword evidence="8" id="KW-1185">Reference proteome</keyword>
<evidence type="ECO:0000256" key="3">
    <source>
        <dbReference type="ARBA" id="ARBA00022692"/>
    </source>
</evidence>